<comment type="caution">
    <text evidence="1">The sequence shown here is derived from an EMBL/GenBank/DDBJ whole genome shotgun (WGS) entry which is preliminary data.</text>
</comment>
<dbReference type="Pfam" id="PF14105">
    <property type="entry name" value="DUF4278"/>
    <property type="match status" value="1"/>
</dbReference>
<organism evidence="1">
    <name type="scientific">Oscillatoriales cyanobacterium SpSt-418</name>
    <dbReference type="NCBI Taxonomy" id="2282169"/>
    <lineage>
        <taxon>Bacteria</taxon>
        <taxon>Bacillati</taxon>
        <taxon>Cyanobacteriota</taxon>
        <taxon>Cyanophyceae</taxon>
        <taxon>Oscillatoriophycideae</taxon>
        <taxon>Oscillatoriales</taxon>
    </lineage>
</organism>
<dbReference type="InterPro" id="IPR025458">
    <property type="entry name" value="DUF4278"/>
</dbReference>
<reference evidence="1" key="1">
    <citation type="journal article" date="2020" name="mSystems">
        <title>Genome- and Community-Level Interaction Insights into Carbon Utilization and Element Cycling Functions of Hydrothermarchaeota in Hydrothermal Sediment.</title>
        <authorList>
            <person name="Zhou Z."/>
            <person name="Liu Y."/>
            <person name="Xu W."/>
            <person name="Pan J."/>
            <person name="Luo Z.H."/>
            <person name="Li M."/>
        </authorList>
    </citation>
    <scope>NUCLEOTIDE SEQUENCE [LARGE SCALE GENOMIC DNA]</scope>
    <source>
        <strain evidence="1">SpSt-418</strain>
    </source>
</reference>
<dbReference type="AlphaFoldDB" id="A0A7C3KIC2"/>
<sequence length="74" mass="8177">MINSSGKRHPPKQETAPMTLNFLGKTYAANLPEVAQVPTSQTGKYRGATLTFTAARVSPRSNLQLSYRGVRYSY</sequence>
<name>A0A7C3KIC2_9CYAN</name>
<protein>
    <submittedName>
        <fullName evidence="1">DUF4278 domain-containing protein</fullName>
    </submittedName>
</protein>
<evidence type="ECO:0000313" key="1">
    <source>
        <dbReference type="EMBL" id="HFN01487.1"/>
    </source>
</evidence>
<gene>
    <name evidence="1" type="ORF">ENR64_27820</name>
</gene>
<dbReference type="EMBL" id="DSRU01000413">
    <property type="protein sequence ID" value="HFN01487.1"/>
    <property type="molecule type" value="Genomic_DNA"/>
</dbReference>
<accession>A0A7C3KIC2</accession>
<proteinExistence type="predicted"/>